<dbReference type="OrthoDB" id="7765065at2759"/>
<dbReference type="Proteomes" id="UP000008820">
    <property type="component" value="Chromosome 2"/>
</dbReference>
<evidence type="ECO:0000313" key="2">
    <source>
        <dbReference type="EnsemblMetazoa" id="AAEL028124-PA"/>
    </source>
</evidence>
<keyword evidence="3" id="KW-1185">Reference proteome</keyword>
<sequence length="740" mass="81897">MSKKVFQRLLRSPGKVRKSDLLSDQEYRDLSTTCFEEYYRSNFNTEQLRSLTTAEASHLEVFYQLREKKAERIKKRFRDKPQRPVAPPVIVRYVPGPELPHHVEGSTEQDAPQDTSDIRHLVDNIERRMAEEPAQPDAEVERSVAPVQQEPMETSTPADGIERALDVSMNQVDLSQAMPPKELLLEEPPAEVPSVPIGTIEEDLDLGPPGDAAAFFGVDHPMPVSDRSVLDRLRGEFPSLARPSIAGWFEELEVAPLPTTEAMPPPSATGAGISASTPIVPNPNIRRFYNTDLSAIKPPALAEKLPNDQEQEQQVGPTDEIIPADTLVNVPSQDAPQSAEIIAAGIVPESVQAPTLEPAQDAEPTSVQQVAPILQVATPAAVESSNVPAPVRIESSSSEATTVPRSRRSRNIFRKVPTYTENSIPVTMKLRTVFEYDFIDNLDMYEQSRALIQCIIESRPTGTIQHARTSAERLSIRPSLPNGIEEHPVMRDVSATQAELSSIREPTANQSKLYPIQERPQHEEREEQQLQGVPVSVPIGETTLPPVIEPVIPSIPALTEVPLDHTSQMLDTGLGNQMLFPDSSVNISAPQIIISDTSTCLDTGISVNRETPSGILRPPIERPREQIEPGAVLTEATQVAPVTEAPQQPDRPTSDDQVPQPEDTSHKEMLISILKLYLTQQREMANTKQNAITINRLAQITNDDRMASARRFKHLLTLKTWGFIELETSDSSQLRKIALR</sequence>
<organism evidence="2 3">
    <name type="scientific">Aedes aegypti</name>
    <name type="common">Yellowfever mosquito</name>
    <name type="synonym">Culex aegypti</name>
    <dbReference type="NCBI Taxonomy" id="7159"/>
    <lineage>
        <taxon>Eukaryota</taxon>
        <taxon>Metazoa</taxon>
        <taxon>Ecdysozoa</taxon>
        <taxon>Arthropoda</taxon>
        <taxon>Hexapoda</taxon>
        <taxon>Insecta</taxon>
        <taxon>Pterygota</taxon>
        <taxon>Neoptera</taxon>
        <taxon>Endopterygota</taxon>
        <taxon>Diptera</taxon>
        <taxon>Nematocera</taxon>
        <taxon>Culicoidea</taxon>
        <taxon>Culicidae</taxon>
        <taxon>Culicinae</taxon>
        <taxon>Aedini</taxon>
        <taxon>Aedes</taxon>
        <taxon>Stegomyia</taxon>
    </lineage>
</organism>
<dbReference type="AlphaFoldDB" id="A0A6I8U8Z6"/>
<reference evidence="2" key="2">
    <citation type="submission" date="2020-05" db="UniProtKB">
        <authorList>
            <consortium name="EnsemblMetazoa"/>
        </authorList>
    </citation>
    <scope>IDENTIFICATION</scope>
    <source>
        <strain evidence="2">LVP_AGWG</strain>
    </source>
</reference>
<gene>
    <name evidence="2" type="primary">110676884</name>
</gene>
<reference evidence="2 3" key="1">
    <citation type="submission" date="2017-06" db="EMBL/GenBank/DDBJ databases">
        <title>Aedes aegypti genome working group (AGWG) sequencing and assembly.</title>
        <authorList>
            <consortium name="Aedes aegypti Genome Working Group (AGWG)"/>
            <person name="Matthews B.J."/>
        </authorList>
    </citation>
    <scope>NUCLEOTIDE SEQUENCE [LARGE SCALE GENOMIC DNA]</scope>
    <source>
        <strain evidence="2 3">LVP_AGWG</strain>
    </source>
</reference>
<proteinExistence type="predicted"/>
<accession>A0A6I8U8Z6</accession>
<feature type="region of interest" description="Disordered" evidence="1">
    <location>
        <begin position="604"/>
        <end position="665"/>
    </location>
</feature>
<feature type="region of interest" description="Disordered" evidence="1">
    <location>
        <begin position="130"/>
        <end position="159"/>
    </location>
</feature>
<evidence type="ECO:0000313" key="3">
    <source>
        <dbReference type="Proteomes" id="UP000008820"/>
    </source>
</evidence>
<protein>
    <submittedName>
        <fullName evidence="2">Uncharacterized protein</fullName>
    </submittedName>
</protein>
<dbReference type="InParanoid" id="A0A6I8U8Z6"/>
<evidence type="ECO:0000256" key="1">
    <source>
        <dbReference type="SAM" id="MobiDB-lite"/>
    </source>
</evidence>
<name>A0A6I8U8Z6_AEDAE</name>
<dbReference type="EnsemblMetazoa" id="AAEL028124-RA">
    <property type="protein sequence ID" value="AAEL028124-PA"/>
    <property type="gene ID" value="AAEL028124"/>
</dbReference>